<dbReference type="PANTHER" id="PTHR43364:SF4">
    <property type="entry name" value="NAD(P)-LINKED OXIDOREDUCTASE SUPERFAMILY PROTEIN"/>
    <property type="match status" value="1"/>
</dbReference>
<dbReference type="Gene3D" id="3.20.20.100">
    <property type="entry name" value="NADP-dependent oxidoreductase domain"/>
    <property type="match status" value="1"/>
</dbReference>
<evidence type="ECO:0000256" key="1">
    <source>
        <dbReference type="ARBA" id="ARBA00023002"/>
    </source>
</evidence>
<protein>
    <submittedName>
        <fullName evidence="3">General stress protein 69</fullName>
        <ecNumber evidence="3">1.1.1.-</ecNumber>
    </submittedName>
</protein>
<reference evidence="3 4" key="1">
    <citation type="submission" date="2019-02" db="EMBL/GenBank/DDBJ databases">
        <title>Deep-cultivation of Planctomycetes and their phenomic and genomic characterization uncovers novel biology.</title>
        <authorList>
            <person name="Wiegand S."/>
            <person name="Jogler M."/>
            <person name="Boedeker C."/>
            <person name="Pinto D."/>
            <person name="Vollmers J."/>
            <person name="Rivas-Marin E."/>
            <person name="Kohn T."/>
            <person name="Peeters S.H."/>
            <person name="Heuer A."/>
            <person name="Rast P."/>
            <person name="Oberbeckmann S."/>
            <person name="Bunk B."/>
            <person name="Jeske O."/>
            <person name="Meyerdierks A."/>
            <person name="Storesund J.E."/>
            <person name="Kallscheuer N."/>
            <person name="Luecker S."/>
            <person name="Lage O.M."/>
            <person name="Pohl T."/>
            <person name="Merkel B.J."/>
            <person name="Hornburger P."/>
            <person name="Mueller R.-W."/>
            <person name="Bruemmer F."/>
            <person name="Labrenz M."/>
            <person name="Spormann A.M."/>
            <person name="Op Den Camp H."/>
            <person name="Overmann J."/>
            <person name="Amann R."/>
            <person name="Jetten M.S.M."/>
            <person name="Mascher T."/>
            <person name="Medema M.H."/>
            <person name="Devos D.P."/>
            <person name="Kaster A.-K."/>
            <person name="Ovreas L."/>
            <person name="Rohde M."/>
            <person name="Galperin M.Y."/>
            <person name="Jogler C."/>
        </authorList>
    </citation>
    <scope>NUCLEOTIDE SEQUENCE [LARGE SCALE GENOMIC DNA]</scope>
    <source>
        <strain evidence="3 4">Poly41</strain>
    </source>
</reference>
<dbReference type="Pfam" id="PF00248">
    <property type="entry name" value="Aldo_ket_red"/>
    <property type="match status" value="1"/>
</dbReference>
<dbReference type="EC" id="1.1.1.-" evidence="3"/>
<dbReference type="RefSeq" id="WP_146529581.1">
    <property type="nucleotide sequence ID" value="NZ_SJPV01000010.1"/>
</dbReference>
<organism evidence="3 4">
    <name type="scientific">Novipirellula artificiosorum</name>
    <dbReference type="NCBI Taxonomy" id="2528016"/>
    <lineage>
        <taxon>Bacteria</taxon>
        <taxon>Pseudomonadati</taxon>
        <taxon>Planctomycetota</taxon>
        <taxon>Planctomycetia</taxon>
        <taxon>Pirellulales</taxon>
        <taxon>Pirellulaceae</taxon>
        <taxon>Novipirellula</taxon>
    </lineage>
</organism>
<dbReference type="InterPro" id="IPR050523">
    <property type="entry name" value="AKR_Detox_Biosynth"/>
</dbReference>
<keyword evidence="4" id="KW-1185">Reference proteome</keyword>
<dbReference type="OrthoDB" id="9804790at2"/>
<evidence type="ECO:0000313" key="4">
    <source>
        <dbReference type="Proteomes" id="UP000319143"/>
    </source>
</evidence>
<evidence type="ECO:0000259" key="2">
    <source>
        <dbReference type="Pfam" id="PF00248"/>
    </source>
</evidence>
<dbReference type="Proteomes" id="UP000319143">
    <property type="component" value="Unassembled WGS sequence"/>
</dbReference>
<comment type="caution">
    <text evidence="3">The sequence shown here is derived from an EMBL/GenBank/DDBJ whole genome shotgun (WGS) entry which is preliminary data.</text>
</comment>
<dbReference type="GO" id="GO:0016491">
    <property type="term" value="F:oxidoreductase activity"/>
    <property type="evidence" value="ECO:0007669"/>
    <property type="project" value="UniProtKB-KW"/>
</dbReference>
<accession>A0A5C6DC43</accession>
<gene>
    <name evidence="3" type="primary">yhdN_5</name>
    <name evidence="3" type="ORF">Poly41_50330</name>
</gene>
<name>A0A5C6DC43_9BACT</name>
<dbReference type="PANTHER" id="PTHR43364">
    <property type="entry name" value="NADH-SPECIFIC METHYLGLYOXAL REDUCTASE-RELATED"/>
    <property type="match status" value="1"/>
</dbReference>
<dbReference type="SUPFAM" id="SSF51430">
    <property type="entry name" value="NAD(P)-linked oxidoreductase"/>
    <property type="match status" value="1"/>
</dbReference>
<feature type="domain" description="NADP-dependent oxidoreductase" evidence="2">
    <location>
        <begin position="16"/>
        <end position="323"/>
    </location>
</feature>
<keyword evidence="1 3" id="KW-0560">Oxidoreductase</keyword>
<dbReference type="InterPro" id="IPR036812">
    <property type="entry name" value="NAD(P)_OxRdtase_dom_sf"/>
</dbReference>
<sequence length="336" mass="37452">MQYRNLGSSDLKASVVGMGAWAIGGGASWGSKVDDEEAIRTIETAVDSGINFFDTAPAYGWGHSERLLGRAIQGRRDQVILATKCGLWWDDDRGSFFADFEGRPLYRSLRPDTLAIEIERSLQNLNTEYIDLYQVHWPAVEPEQTPIADTMEALLKLVEAGKVRAIGVCNVSEEELQQYLACGAIVSDQFRYSMLYRSPEKDILPRCQQQGLATLTYMSLEQGLLTGKVTAETVFEQGDLRTHAGWNPWYLLANRTRVIDLLQAWKPLCDEYNCNLAQLVLGWTLAQDAVTHVLAGARRPDQIRQNAAAGDLSLSAEIIERMNQDLTDLGEPNPDP</sequence>
<dbReference type="GO" id="GO:0005829">
    <property type="term" value="C:cytosol"/>
    <property type="evidence" value="ECO:0007669"/>
    <property type="project" value="TreeGrafter"/>
</dbReference>
<dbReference type="AlphaFoldDB" id="A0A5C6DC43"/>
<dbReference type="EMBL" id="SJPV01000010">
    <property type="protein sequence ID" value="TWU33281.1"/>
    <property type="molecule type" value="Genomic_DNA"/>
</dbReference>
<proteinExistence type="predicted"/>
<dbReference type="InterPro" id="IPR023210">
    <property type="entry name" value="NADP_OxRdtase_dom"/>
</dbReference>
<evidence type="ECO:0000313" key="3">
    <source>
        <dbReference type="EMBL" id="TWU33281.1"/>
    </source>
</evidence>